<feature type="compositionally biased region" description="Acidic residues" evidence="2">
    <location>
        <begin position="173"/>
        <end position="182"/>
    </location>
</feature>
<dbReference type="InterPro" id="IPR000949">
    <property type="entry name" value="ELM2_dom"/>
</dbReference>
<dbReference type="GO" id="GO:0042826">
    <property type="term" value="F:histone deacetylase binding"/>
    <property type="evidence" value="ECO:0007669"/>
    <property type="project" value="TreeGrafter"/>
</dbReference>
<reference evidence="5 6" key="1">
    <citation type="submission" date="2018-08" db="EMBL/GenBank/DDBJ databases">
        <authorList>
            <person name="Laetsch R D."/>
            <person name="Stevens L."/>
            <person name="Kumar S."/>
            <person name="Blaxter L. M."/>
        </authorList>
    </citation>
    <scope>NUCLEOTIDE SEQUENCE [LARGE SCALE GENOMIC DNA]</scope>
</reference>
<dbReference type="STRING" id="42156.A0A3P6RU75"/>
<organism evidence="5 6">
    <name type="scientific">Litomosoides sigmodontis</name>
    <name type="common">Filarial nematode worm</name>
    <dbReference type="NCBI Taxonomy" id="42156"/>
    <lineage>
        <taxon>Eukaryota</taxon>
        <taxon>Metazoa</taxon>
        <taxon>Ecdysozoa</taxon>
        <taxon>Nematoda</taxon>
        <taxon>Chromadorea</taxon>
        <taxon>Rhabditida</taxon>
        <taxon>Spirurina</taxon>
        <taxon>Spiruromorpha</taxon>
        <taxon>Filarioidea</taxon>
        <taxon>Onchocercidae</taxon>
        <taxon>Litomosoides</taxon>
    </lineage>
</organism>
<dbReference type="PROSITE" id="PS51293">
    <property type="entry name" value="SANT"/>
    <property type="match status" value="1"/>
</dbReference>
<dbReference type="GO" id="GO:0000122">
    <property type="term" value="P:negative regulation of transcription by RNA polymerase II"/>
    <property type="evidence" value="ECO:0007669"/>
    <property type="project" value="TreeGrafter"/>
</dbReference>
<dbReference type="Proteomes" id="UP000277928">
    <property type="component" value="Unassembled WGS sequence"/>
</dbReference>
<dbReference type="OMA" id="DCELFER"/>
<accession>A0A3P6RU75</accession>
<feature type="region of interest" description="Disordered" evidence="2">
    <location>
        <begin position="120"/>
        <end position="183"/>
    </location>
</feature>
<evidence type="ECO:0000259" key="3">
    <source>
        <dbReference type="PROSITE" id="PS51156"/>
    </source>
</evidence>
<dbReference type="GO" id="GO:0005654">
    <property type="term" value="C:nucleoplasm"/>
    <property type="evidence" value="ECO:0007669"/>
    <property type="project" value="TreeGrafter"/>
</dbReference>
<dbReference type="PROSITE" id="PS51156">
    <property type="entry name" value="ELM2"/>
    <property type="match status" value="1"/>
</dbReference>
<feature type="domain" description="SANT" evidence="4">
    <location>
        <begin position="314"/>
        <end position="336"/>
    </location>
</feature>
<dbReference type="PANTHER" id="PTHR10865:SF28">
    <property type="entry name" value="ELM2 DOMAIN-CONTAINING PROTEIN"/>
    <property type="match status" value="1"/>
</dbReference>
<evidence type="ECO:0000256" key="1">
    <source>
        <dbReference type="ARBA" id="ARBA00023242"/>
    </source>
</evidence>
<protein>
    <submittedName>
        <fullName evidence="5">Uncharacterized protein</fullName>
    </submittedName>
</protein>
<dbReference type="PANTHER" id="PTHR10865">
    <property type="entry name" value="METASTASIS-ASSOCIATED PROTEIN AND MESODERM INDUCTION EARLY RESPONSE PROTEIN"/>
    <property type="match status" value="1"/>
</dbReference>
<evidence type="ECO:0000259" key="4">
    <source>
        <dbReference type="PROSITE" id="PS51293"/>
    </source>
</evidence>
<dbReference type="SMART" id="SM01189">
    <property type="entry name" value="ELM2"/>
    <property type="match status" value="1"/>
</dbReference>
<feature type="region of interest" description="Disordered" evidence="2">
    <location>
        <begin position="51"/>
        <end position="82"/>
    </location>
</feature>
<name>A0A3P6RU75_LITSI</name>
<feature type="compositionally biased region" description="Acidic residues" evidence="2">
    <location>
        <begin position="64"/>
        <end position="82"/>
    </location>
</feature>
<proteinExistence type="predicted"/>
<dbReference type="InterPro" id="IPR040138">
    <property type="entry name" value="MIER/MTA"/>
</dbReference>
<sequence length="416" mass="47136">MDEYSAWAVYCGSAYIGLWDGEIFSLVVVDIGCGGCHLRLSSLLAQFNQQEMTDEDHSDSRTEDDYEEGEEAFDDEGTLDEEEMLHPEDNYHDELKMLEDDADLSIDELRKKYCNVVEEEYDDTQSTSTSDDTRKSEGIDDTTVNPDFAEPDVAASPVVSPKKVKKGHGYFSDVDENEEDTDYVPPDRWRRVVRQGPMYQASVPDTISTGPKSPRGELEMLLWSPHTDVSMKKVEEYLKNYYDRILQSSDSSLPAETRKPGNSNRSFPVKDDEDALKALLNAKYNTSMALASYPFPRANAPLKSVGPNPSKWNDQLPHRTVGEIVHFYYIWKKTERHDMFQERVRGLKNQDHPNCTDFMGGLMDHMDGRSGGNVLDVAANTVPTEVDLISKDWDWGNEDDTTLPHLDSDTIANVLQ</sequence>
<dbReference type="OrthoDB" id="5916873at2759"/>
<dbReference type="Pfam" id="PF01448">
    <property type="entry name" value="ELM2"/>
    <property type="match status" value="1"/>
</dbReference>
<dbReference type="Gene3D" id="4.10.1240.50">
    <property type="match status" value="1"/>
</dbReference>
<dbReference type="Gene3D" id="1.10.10.60">
    <property type="entry name" value="Homeodomain-like"/>
    <property type="match status" value="1"/>
</dbReference>
<keyword evidence="6" id="KW-1185">Reference proteome</keyword>
<evidence type="ECO:0000256" key="2">
    <source>
        <dbReference type="SAM" id="MobiDB-lite"/>
    </source>
</evidence>
<dbReference type="EMBL" id="UYRX01000001">
    <property type="protein sequence ID" value="VDK67052.1"/>
    <property type="molecule type" value="Genomic_DNA"/>
</dbReference>
<gene>
    <name evidence="5" type="ORF">NLS_LOCUS16</name>
</gene>
<keyword evidence="1" id="KW-0539">Nucleus</keyword>
<dbReference type="GO" id="GO:0003714">
    <property type="term" value="F:transcription corepressor activity"/>
    <property type="evidence" value="ECO:0007669"/>
    <property type="project" value="TreeGrafter"/>
</dbReference>
<evidence type="ECO:0000313" key="6">
    <source>
        <dbReference type="Proteomes" id="UP000277928"/>
    </source>
</evidence>
<evidence type="ECO:0000313" key="5">
    <source>
        <dbReference type="EMBL" id="VDK67052.1"/>
    </source>
</evidence>
<feature type="domain" description="ELM2" evidence="3">
    <location>
        <begin position="191"/>
        <end position="297"/>
    </location>
</feature>
<dbReference type="AlphaFoldDB" id="A0A3P6RU75"/>
<dbReference type="InterPro" id="IPR017884">
    <property type="entry name" value="SANT_dom"/>
</dbReference>